<evidence type="ECO:0000313" key="2">
    <source>
        <dbReference type="Proteomes" id="UP000241120"/>
    </source>
</evidence>
<accession>A0A2R6BPD6</accession>
<protein>
    <submittedName>
        <fullName evidence="1">Uncharacterized protein</fullName>
    </submittedName>
</protein>
<sequence>MAVVEAVFTTTAYSSFYSKYAHTPMGVLIKKDLGLLNTTLREGWGFSSSLYSFVTSSLAKRAGLSVGNNTWIISDVDVNNG</sequence>
<reference evidence="1 2" key="1">
    <citation type="submission" date="2017-04" db="EMBL/GenBank/DDBJ databases">
        <title>Novel microbial lineages endemic to geothermal iron-oxide mats fill important gaps in the evolutionary history of Archaea.</title>
        <authorList>
            <person name="Jay Z.J."/>
            <person name="Beam J.P."/>
            <person name="Dlakic M."/>
            <person name="Rusch D.B."/>
            <person name="Kozubal M.A."/>
            <person name="Inskeep W.P."/>
        </authorList>
    </citation>
    <scope>NUCLEOTIDE SEQUENCE [LARGE SCALE GENOMIC DNA]</scope>
    <source>
        <strain evidence="1">ECH_B_1</strain>
    </source>
</reference>
<dbReference type="AlphaFoldDB" id="A0A2R6BPD6"/>
<evidence type="ECO:0000313" key="1">
    <source>
        <dbReference type="EMBL" id="PSO00534.1"/>
    </source>
</evidence>
<gene>
    <name evidence="1" type="ORF">B9Q05_10315</name>
</gene>
<dbReference type="EMBL" id="NEXG01000029">
    <property type="protein sequence ID" value="PSO00534.1"/>
    <property type="molecule type" value="Genomic_DNA"/>
</dbReference>
<dbReference type="Proteomes" id="UP000241120">
    <property type="component" value="Unassembled WGS sequence"/>
</dbReference>
<name>A0A2R6BPD6_9ARCH</name>
<organism evidence="1 2">
    <name type="scientific">Candidatus Marsarchaeota G2 archaeon ECH_B_1</name>
    <dbReference type="NCBI Taxonomy" id="1978159"/>
    <lineage>
        <taxon>Archaea</taxon>
        <taxon>Candidatus Marsarchaeota</taxon>
        <taxon>Candidatus Marsarchaeota group 2</taxon>
    </lineage>
</organism>
<proteinExistence type="predicted"/>
<comment type="caution">
    <text evidence="1">The sequence shown here is derived from an EMBL/GenBank/DDBJ whole genome shotgun (WGS) entry which is preliminary data.</text>
</comment>